<name>A0A171KTU3_9BURK</name>
<dbReference type="InterPro" id="IPR018060">
    <property type="entry name" value="HTH_AraC"/>
</dbReference>
<dbReference type="Proteomes" id="UP000078084">
    <property type="component" value="Unassembled WGS sequence"/>
</dbReference>
<dbReference type="GeneID" id="99726420"/>
<dbReference type="STRING" id="206506.AAV32_04155"/>
<keyword evidence="3" id="KW-0804">Transcription</keyword>
<dbReference type="InterPro" id="IPR014710">
    <property type="entry name" value="RmlC-like_jellyroll"/>
</dbReference>
<dbReference type="Pfam" id="PF02311">
    <property type="entry name" value="AraC_binding"/>
    <property type="match status" value="1"/>
</dbReference>
<dbReference type="SMART" id="SM00342">
    <property type="entry name" value="HTH_ARAC"/>
    <property type="match status" value="1"/>
</dbReference>
<dbReference type="PANTHER" id="PTHR11019:SF159">
    <property type="entry name" value="TRANSCRIPTIONAL REGULATOR-RELATED"/>
    <property type="match status" value="1"/>
</dbReference>
<evidence type="ECO:0000313" key="5">
    <source>
        <dbReference type="EMBL" id="KKO72310.1"/>
    </source>
</evidence>
<dbReference type="PATRIC" id="fig|206506.3.peg.902"/>
<dbReference type="GO" id="GO:0003700">
    <property type="term" value="F:DNA-binding transcription factor activity"/>
    <property type="evidence" value="ECO:0007669"/>
    <property type="project" value="InterPro"/>
</dbReference>
<dbReference type="InterPro" id="IPR003313">
    <property type="entry name" value="AraC-bd"/>
</dbReference>
<dbReference type="InterPro" id="IPR011051">
    <property type="entry name" value="RmlC_Cupin_sf"/>
</dbReference>
<comment type="caution">
    <text evidence="5">The sequence shown here is derived from an EMBL/GenBank/DDBJ whole genome shotgun (WGS) entry which is preliminary data.</text>
</comment>
<evidence type="ECO:0000256" key="3">
    <source>
        <dbReference type="ARBA" id="ARBA00023163"/>
    </source>
</evidence>
<dbReference type="Proteomes" id="UP000292039">
    <property type="component" value="Unassembled WGS sequence"/>
</dbReference>
<dbReference type="PROSITE" id="PS01124">
    <property type="entry name" value="HTH_ARAC_FAMILY_2"/>
    <property type="match status" value="1"/>
</dbReference>
<gene>
    <name evidence="5" type="ORF">AAV32_04155</name>
    <name evidence="6" type="ORF">EV679_1774</name>
</gene>
<feature type="domain" description="HTH araC/xylS-type" evidence="4">
    <location>
        <begin position="158"/>
        <end position="255"/>
    </location>
</feature>
<evidence type="ECO:0000259" key="4">
    <source>
        <dbReference type="PROSITE" id="PS01124"/>
    </source>
</evidence>
<dbReference type="Pfam" id="PF12833">
    <property type="entry name" value="HTH_18"/>
    <property type="match status" value="1"/>
</dbReference>
<evidence type="ECO:0000313" key="6">
    <source>
        <dbReference type="EMBL" id="RZS70368.1"/>
    </source>
</evidence>
<dbReference type="Gene3D" id="1.10.10.60">
    <property type="entry name" value="Homeodomain-like"/>
    <property type="match status" value="2"/>
</dbReference>
<dbReference type="EMBL" id="SGWZ01000002">
    <property type="protein sequence ID" value="RZS70368.1"/>
    <property type="molecule type" value="Genomic_DNA"/>
</dbReference>
<evidence type="ECO:0000313" key="7">
    <source>
        <dbReference type="Proteomes" id="UP000078084"/>
    </source>
</evidence>
<dbReference type="SUPFAM" id="SSF46689">
    <property type="entry name" value="Homeodomain-like"/>
    <property type="match status" value="1"/>
</dbReference>
<organism evidence="5 7">
    <name type="scientific">Kerstersia gyiorum</name>
    <dbReference type="NCBI Taxonomy" id="206506"/>
    <lineage>
        <taxon>Bacteria</taxon>
        <taxon>Pseudomonadati</taxon>
        <taxon>Pseudomonadota</taxon>
        <taxon>Betaproteobacteria</taxon>
        <taxon>Burkholderiales</taxon>
        <taxon>Alcaligenaceae</taxon>
        <taxon>Kerstersia</taxon>
    </lineage>
</organism>
<dbReference type="PANTHER" id="PTHR11019">
    <property type="entry name" value="HTH-TYPE TRANSCRIPTIONAL REGULATOR NIMR"/>
    <property type="match status" value="1"/>
</dbReference>
<sequence length="268" mass="29977">MTWIAPSAIFDADAHAAPVVGIASELADHDSGMHSHARGQLLYARQGCIRIVLDGKLCLMPPSRAVWIPPHILHQAMMTRIVDYRSLYFRPDMAVQMPADVRVIEVSDLLRAVLEPMALAPFEQEWGHGRYAHLLALCMDEIGCASIQPMLLPMPADRRLAGLLRQSEKLPPALHALEQRVGASGKTISRIFRKETGMGYQQWRQQWRLMRAMECLATGKTIAATAAELEFSSDSVFIAFFRSMVGQTPGEYFRALPTSPAEARRRRL</sequence>
<dbReference type="InterPro" id="IPR009057">
    <property type="entry name" value="Homeodomain-like_sf"/>
</dbReference>
<dbReference type="GO" id="GO:0043565">
    <property type="term" value="F:sequence-specific DNA binding"/>
    <property type="evidence" value="ECO:0007669"/>
    <property type="project" value="InterPro"/>
</dbReference>
<dbReference type="OrthoDB" id="2536004at2"/>
<keyword evidence="1" id="KW-0805">Transcription regulation</keyword>
<dbReference type="Gene3D" id="2.60.120.10">
    <property type="entry name" value="Jelly Rolls"/>
    <property type="match status" value="1"/>
</dbReference>
<protein>
    <submittedName>
        <fullName evidence="5">AraC family transcriptional regulator</fullName>
    </submittedName>
</protein>
<dbReference type="AlphaFoldDB" id="A0A171KTU3"/>
<dbReference type="EMBL" id="LBNE01000002">
    <property type="protein sequence ID" value="KKO72310.1"/>
    <property type="molecule type" value="Genomic_DNA"/>
</dbReference>
<proteinExistence type="predicted"/>
<evidence type="ECO:0000313" key="8">
    <source>
        <dbReference type="Proteomes" id="UP000292039"/>
    </source>
</evidence>
<keyword evidence="7" id="KW-1185">Reference proteome</keyword>
<evidence type="ECO:0000256" key="2">
    <source>
        <dbReference type="ARBA" id="ARBA00023125"/>
    </source>
</evidence>
<dbReference type="SUPFAM" id="SSF51182">
    <property type="entry name" value="RmlC-like cupins"/>
    <property type="match status" value="1"/>
</dbReference>
<dbReference type="CDD" id="cd06124">
    <property type="entry name" value="cupin_NimR-like_N"/>
    <property type="match status" value="1"/>
</dbReference>
<reference evidence="5 7" key="1">
    <citation type="submission" date="2015-04" db="EMBL/GenBank/DDBJ databases">
        <title>Genome sequence of Kerstersia gyiorum CG1.</title>
        <authorList>
            <person name="Greninger A.L."/>
            <person name="Kozyreva V."/>
            <person name="Chaturvedi V."/>
        </authorList>
    </citation>
    <scope>NUCLEOTIDE SEQUENCE [LARGE SCALE GENOMIC DNA]</scope>
    <source>
        <strain evidence="5 7">CG1</strain>
    </source>
</reference>
<reference evidence="6 8" key="2">
    <citation type="submission" date="2019-02" db="EMBL/GenBank/DDBJ databases">
        <title>Genomic Encyclopedia of Type Strains, Phase IV (KMG-IV): sequencing the most valuable type-strain genomes for metagenomic binning, comparative biology and taxonomic classification.</title>
        <authorList>
            <person name="Goeker M."/>
        </authorList>
    </citation>
    <scope>NUCLEOTIDE SEQUENCE [LARGE SCALE GENOMIC DNA]</scope>
    <source>
        <strain evidence="6 8">DSM 16618</strain>
    </source>
</reference>
<dbReference type="RefSeq" id="WP_068367968.1">
    <property type="nucleotide sequence ID" value="NZ_CBCSEB010000001.1"/>
</dbReference>
<accession>A0A171KTU3</accession>
<keyword evidence="2" id="KW-0238">DNA-binding</keyword>
<evidence type="ECO:0000256" key="1">
    <source>
        <dbReference type="ARBA" id="ARBA00023015"/>
    </source>
</evidence>